<keyword evidence="5 9" id="KW-0862">Zinc</keyword>
<evidence type="ECO:0000259" key="11">
    <source>
        <dbReference type="Pfam" id="PF19310"/>
    </source>
</evidence>
<dbReference type="Gene3D" id="1.10.1370.10">
    <property type="entry name" value="Neurolysin, domain 3"/>
    <property type="match status" value="1"/>
</dbReference>
<sequence>MNSLLDPLHLPHFADLTPEAIGAALDEGLAAYQAVVRDLIETRPTTFEEVWLPLERADVAVSALWSGVSHLHSVADTPELRKAYAMGEARMVEVITAVRQMPELYSLLVDLSTSADFAKCPAADRVAVEHEIRNFTLSGVALADEARSRFAAVSLELSKLSTAFSSAVLDATDAWFEPIEDAAHLAGIPEGAMAMFAAAAAARGLKGWVVTLQAPSVIAVLTFAENRDLRERVYRAYGTRASDAGPDAGRFDNSERIAQILALRQERAELLGMPSAVDLSLATKMAPDGAEVLRFLRDLAVRARPSAEKDLAALEAHGRTLGLETLEAWDRGFVSERLRAERYAVQEEEIRAYFPVDRVMEGWQQLLLRLYGVRLQPRVDVALWHEDARYFDVADDQGRVFAGVYLDLHARTGKRGGAWMAEARPRLRDGDAESLPVAYLSCNFAPKDENGVSLLSHDDVVTFLHETGHGLHLLFTEIDRPSIGGVNGFEWDAVELPSQMMEDFAWDRTTLKQMSAHNLTGEALPDALFDKMVAARHFQSGLGILRQVEFAMFDLILHLGIWGRDPMVVLKRVRDEVAVVSYPEWHRFPHSFNHIFSGGYAAGYYSYLWAEVLAADAFRKFAEAGVVDRATGDAFRREVLSRGASRPVAESFRAFSGRDPDPVAMLVRHGLAA</sequence>
<feature type="domain" description="Peptidase M3A/M3B catalytic" evidence="10">
    <location>
        <begin position="221"/>
        <end position="669"/>
    </location>
</feature>
<dbReference type="PATRIC" id="fig|1121022.4.peg.2398"/>
<dbReference type="Proteomes" id="UP000017837">
    <property type="component" value="Unassembled WGS sequence"/>
</dbReference>
<dbReference type="Gene3D" id="1.10.1370.40">
    <property type="match status" value="1"/>
</dbReference>
<comment type="catalytic activity">
    <reaction evidence="7">
        <text>Hydrolysis of oligopeptides, with broad specificity. Gly or Ala commonly occur as P1 or P1' residues, but more distant residues are also important, as is shown by the fact that Z-Gly-Pro-Gly-|-Gly-Pro-Ala is cleaved, but not Z-(Gly)(5).</text>
        <dbReference type="EC" id="3.4.24.70"/>
    </reaction>
</comment>
<evidence type="ECO:0000256" key="1">
    <source>
        <dbReference type="ARBA" id="ARBA00006040"/>
    </source>
</evidence>
<organism evidence="12 13">
    <name type="scientific">Asticcacaulis benevestitus DSM 16100 = ATCC BAA-896</name>
    <dbReference type="NCBI Taxonomy" id="1121022"/>
    <lineage>
        <taxon>Bacteria</taxon>
        <taxon>Pseudomonadati</taxon>
        <taxon>Pseudomonadota</taxon>
        <taxon>Alphaproteobacteria</taxon>
        <taxon>Caulobacterales</taxon>
        <taxon>Caulobacteraceae</taxon>
        <taxon>Asticcacaulis</taxon>
    </lineage>
</organism>
<evidence type="ECO:0000313" key="12">
    <source>
        <dbReference type="EMBL" id="ESQ90652.1"/>
    </source>
</evidence>
<dbReference type="GO" id="GO:0004222">
    <property type="term" value="F:metalloendopeptidase activity"/>
    <property type="evidence" value="ECO:0007669"/>
    <property type="project" value="UniProtKB-EC"/>
</dbReference>
<evidence type="ECO:0000313" key="13">
    <source>
        <dbReference type="Proteomes" id="UP000017837"/>
    </source>
</evidence>
<protein>
    <recommendedName>
        <fullName evidence="8">oligopeptidase A</fullName>
        <ecNumber evidence="8">3.4.24.70</ecNumber>
    </recommendedName>
</protein>
<keyword evidence="3 9" id="KW-0479">Metal-binding</keyword>
<evidence type="ECO:0000256" key="3">
    <source>
        <dbReference type="ARBA" id="ARBA00022723"/>
    </source>
</evidence>
<dbReference type="EMBL" id="AWGB01000022">
    <property type="protein sequence ID" value="ESQ90652.1"/>
    <property type="molecule type" value="Genomic_DNA"/>
</dbReference>
<dbReference type="SUPFAM" id="SSF55486">
    <property type="entry name" value="Metalloproteases ('zincins'), catalytic domain"/>
    <property type="match status" value="1"/>
</dbReference>
<dbReference type="PANTHER" id="PTHR11804">
    <property type="entry name" value="PROTEASE M3 THIMET OLIGOPEPTIDASE-RELATED"/>
    <property type="match status" value="1"/>
</dbReference>
<dbReference type="Pfam" id="PF01432">
    <property type="entry name" value="Peptidase_M3"/>
    <property type="match status" value="1"/>
</dbReference>
<dbReference type="GO" id="GO:0005829">
    <property type="term" value="C:cytosol"/>
    <property type="evidence" value="ECO:0007669"/>
    <property type="project" value="UniProtKB-ARBA"/>
</dbReference>
<dbReference type="Pfam" id="PF19310">
    <property type="entry name" value="TOP_N"/>
    <property type="match status" value="1"/>
</dbReference>
<dbReference type="CDD" id="cd06456">
    <property type="entry name" value="M3A_DCP"/>
    <property type="match status" value="1"/>
</dbReference>
<evidence type="ECO:0000256" key="2">
    <source>
        <dbReference type="ARBA" id="ARBA00022670"/>
    </source>
</evidence>
<keyword evidence="6 9" id="KW-0482">Metalloprotease</keyword>
<evidence type="ECO:0000256" key="9">
    <source>
        <dbReference type="RuleBase" id="RU003435"/>
    </source>
</evidence>
<dbReference type="GO" id="GO:0046872">
    <property type="term" value="F:metal ion binding"/>
    <property type="evidence" value="ECO:0007669"/>
    <property type="project" value="UniProtKB-UniRule"/>
</dbReference>
<evidence type="ECO:0000256" key="7">
    <source>
        <dbReference type="ARBA" id="ARBA00024603"/>
    </source>
</evidence>
<dbReference type="InterPro" id="IPR045090">
    <property type="entry name" value="Pept_M3A_M3B"/>
</dbReference>
<gene>
    <name evidence="12" type="ORF">ABENE_11815</name>
</gene>
<dbReference type="InterPro" id="IPR034005">
    <property type="entry name" value="M3A_DCP"/>
</dbReference>
<keyword evidence="4 9" id="KW-0378">Hydrolase</keyword>
<evidence type="ECO:0000256" key="5">
    <source>
        <dbReference type="ARBA" id="ARBA00022833"/>
    </source>
</evidence>
<feature type="domain" description="Oligopeptidase A N-terminal" evidence="11">
    <location>
        <begin position="34"/>
        <end position="147"/>
    </location>
</feature>
<dbReference type="EC" id="3.4.24.70" evidence="8"/>
<proteinExistence type="inferred from homology"/>
<evidence type="ECO:0000256" key="4">
    <source>
        <dbReference type="ARBA" id="ARBA00022801"/>
    </source>
</evidence>
<comment type="caution">
    <text evidence="12">The sequence shown here is derived from an EMBL/GenBank/DDBJ whole genome shotgun (WGS) entry which is preliminary data.</text>
</comment>
<dbReference type="PANTHER" id="PTHR11804:SF84">
    <property type="entry name" value="SACCHAROLYSIN"/>
    <property type="match status" value="1"/>
</dbReference>
<dbReference type="STRING" id="1121022.GCA_000376105_00258"/>
<dbReference type="InterPro" id="IPR001567">
    <property type="entry name" value="Pept_M3A_M3B_dom"/>
</dbReference>
<dbReference type="InterPro" id="IPR045666">
    <property type="entry name" value="OpdA_N"/>
</dbReference>
<accession>V4P9U0</accession>
<dbReference type="GO" id="GO:0006508">
    <property type="term" value="P:proteolysis"/>
    <property type="evidence" value="ECO:0007669"/>
    <property type="project" value="UniProtKB-KW"/>
</dbReference>
<dbReference type="RefSeq" id="WP_018079939.1">
    <property type="nucleotide sequence ID" value="NZ_AQWM01000001.1"/>
</dbReference>
<dbReference type="InterPro" id="IPR024077">
    <property type="entry name" value="Neurolysin/TOP_dom2"/>
</dbReference>
<dbReference type="GO" id="GO:0006518">
    <property type="term" value="P:peptide metabolic process"/>
    <property type="evidence" value="ECO:0007669"/>
    <property type="project" value="TreeGrafter"/>
</dbReference>
<comment type="similarity">
    <text evidence="1 9">Belongs to the peptidase M3 family.</text>
</comment>
<evidence type="ECO:0000256" key="8">
    <source>
        <dbReference type="ARBA" id="ARBA00026100"/>
    </source>
</evidence>
<dbReference type="eggNOG" id="COG0339">
    <property type="taxonomic scope" value="Bacteria"/>
</dbReference>
<evidence type="ECO:0000256" key="6">
    <source>
        <dbReference type="ARBA" id="ARBA00023049"/>
    </source>
</evidence>
<comment type="cofactor">
    <cofactor evidence="9">
        <name>Zn(2+)</name>
        <dbReference type="ChEBI" id="CHEBI:29105"/>
    </cofactor>
    <text evidence="9">Binds 1 zinc ion.</text>
</comment>
<dbReference type="AlphaFoldDB" id="V4P9U0"/>
<keyword evidence="13" id="KW-1185">Reference proteome</keyword>
<name>V4P9U0_9CAUL</name>
<reference evidence="12 13" key="1">
    <citation type="journal article" date="2014" name="Nature">
        <title>Sequential evolution of bacterial morphology by co-option of a developmental regulator.</title>
        <authorList>
            <person name="Jiang C."/>
            <person name="Brown P.J."/>
            <person name="Ducret A."/>
            <person name="Brun Y.V."/>
        </authorList>
    </citation>
    <scope>NUCLEOTIDE SEQUENCE [LARGE SCALE GENOMIC DNA]</scope>
    <source>
        <strain evidence="12 13">DSM 16100</strain>
    </source>
</reference>
<evidence type="ECO:0000259" key="10">
    <source>
        <dbReference type="Pfam" id="PF01432"/>
    </source>
</evidence>
<dbReference type="Gene3D" id="3.40.390.10">
    <property type="entry name" value="Collagenase (Catalytic Domain)"/>
    <property type="match status" value="1"/>
</dbReference>
<dbReference type="FunFam" id="3.40.390.10:FF:000009">
    <property type="entry name" value="Oligopeptidase A"/>
    <property type="match status" value="1"/>
</dbReference>
<keyword evidence="2 9" id="KW-0645">Protease</keyword>
<dbReference type="InterPro" id="IPR024079">
    <property type="entry name" value="MetalloPept_cat_dom_sf"/>
</dbReference>